<name>A0A9P9E7G9_9PLEO</name>
<dbReference type="Proteomes" id="UP000700596">
    <property type="component" value="Unassembled WGS sequence"/>
</dbReference>
<dbReference type="EMBL" id="JAGMWT010000003">
    <property type="protein sequence ID" value="KAH7132187.1"/>
    <property type="molecule type" value="Genomic_DNA"/>
</dbReference>
<dbReference type="AlphaFoldDB" id="A0A9P9E7G9"/>
<evidence type="ECO:0000313" key="2">
    <source>
        <dbReference type="EMBL" id="KAH7132187.1"/>
    </source>
</evidence>
<gene>
    <name evidence="2" type="ORF">B0J11DRAFT_612332</name>
</gene>
<accession>A0A9P9E7G9</accession>
<feature type="signal peptide" evidence="1">
    <location>
        <begin position="1"/>
        <end position="17"/>
    </location>
</feature>
<organism evidence="2 3">
    <name type="scientific">Dendryphion nanum</name>
    <dbReference type="NCBI Taxonomy" id="256645"/>
    <lineage>
        <taxon>Eukaryota</taxon>
        <taxon>Fungi</taxon>
        <taxon>Dikarya</taxon>
        <taxon>Ascomycota</taxon>
        <taxon>Pezizomycotina</taxon>
        <taxon>Dothideomycetes</taxon>
        <taxon>Pleosporomycetidae</taxon>
        <taxon>Pleosporales</taxon>
        <taxon>Torulaceae</taxon>
        <taxon>Dendryphion</taxon>
    </lineage>
</organism>
<keyword evidence="3" id="KW-1185">Reference proteome</keyword>
<proteinExistence type="predicted"/>
<sequence length="107" mass="11854">MKFSALIITIVPGLVSGWHLQLYKDELYKNVIVDRSGTVGQPCKDLSNPNAASSMHWDNGALGCNVLLYNGYSCEGDLLGDAKYRDWHLPRFSSAANDKVNSYKINC</sequence>
<keyword evidence="1" id="KW-0732">Signal</keyword>
<comment type="caution">
    <text evidence="2">The sequence shown here is derived from an EMBL/GenBank/DDBJ whole genome shotgun (WGS) entry which is preliminary data.</text>
</comment>
<feature type="chain" id="PRO_5040442871" evidence="1">
    <location>
        <begin position="18"/>
        <end position="107"/>
    </location>
</feature>
<evidence type="ECO:0000313" key="3">
    <source>
        <dbReference type="Proteomes" id="UP000700596"/>
    </source>
</evidence>
<protein>
    <submittedName>
        <fullName evidence="2">Uncharacterized protein</fullName>
    </submittedName>
</protein>
<evidence type="ECO:0000256" key="1">
    <source>
        <dbReference type="SAM" id="SignalP"/>
    </source>
</evidence>
<dbReference type="OrthoDB" id="3766186at2759"/>
<reference evidence="2" key="1">
    <citation type="journal article" date="2021" name="Nat. Commun.">
        <title>Genetic determinants of endophytism in the Arabidopsis root mycobiome.</title>
        <authorList>
            <person name="Mesny F."/>
            <person name="Miyauchi S."/>
            <person name="Thiergart T."/>
            <person name="Pickel B."/>
            <person name="Atanasova L."/>
            <person name="Karlsson M."/>
            <person name="Huettel B."/>
            <person name="Barry K.W."/>
            <person name="Haridas S."/>
            <person name="Chen C."/>
            <person name="Bauer D."/>
            <person name="Andreopoulos W."/>
            <person name="Pangilinan J."/>
            <person name="LaButti K."/>
            <person name="Riley R."/>
            <person name="Lipzen A."/>
            <person name="Clum A."/>
            <person name="Drula E."/>
            <person name="Henrissat B."/>
            <person name="Kohler A."/>
            <person name="Grigoriev I.V."/>
            <person name="Martin F.M."/>
            <person name="Hacquard S."/>
        </authorList>
    </citation>
    <scope>NUCLEOTIDE SEQUENCE</scope>
    <source>
        <strain evidence="2">MPI-CAGE-CH-0243</strain>
    </source>
</reference>